<evidence type="ECO:0000313" key="3">
    <source>
        <dbReference type="Proteomes" id="UP000726777"/>
    </source>
</evidence>
<dbReference type="EMBL" id="JACVHL010000002">
    <property type="protein sequence ID" value="MCC3803991.1"/>
    <property type="molecule type" value="Genomic_DNA"/>
</dbReference>
<comment type="caution">
    <text evidence="2">The sequence shown here is derived from an EMBL/GenBank/DDBJ whole genome shotgun (WGS) entry which is preliminary data.</text>
</comment>
<sequence>MFDSKKDFYTKLFLAYLLLLVPPYVLSNPNRTETVKAVGVASGLALLDILQWLSIGALIAIGYNAFS</sequence>
<proteinExistence type="predicted"/>
<evidence type="ECO:0000256" key="1">
    <source>
        <dbReference type="SAM" id="Phobius"/>
    </source>
</evidence>
<gene>
    <name evidence="2" type="ORF">IB292_02960</name>
</gene>
<dbReference type="AlphaFoldDB" id="A0A9Q3UB17"/>
<name>A0A9Q3UB17_VIBPH</name>
<evidence type="ECO:0000313" key="2">
    <source>
        <dbReference type="EMBL" id="MCC3803991.1"/>
    </source>
</evidence>
<dbReference type="Proteomes" id="UP000726777">
    <property type="component" value="Unassembled WGS sequence"/>
</dbReference>
<organism evidence="2 3">
    <name type="scientific">Vibrio parahaemolyticus</name>
    <dbReference type="NCBI Taxonomy" id="670"/>
    <lineage>
        <taxon>Bacteria</taxon>
        <taxon>Pseudomonadati</taxon>
        <taxon>Pseudomonadota</taxon>
        <taxon>Gammaproteobacteria</taxon>
        <taxon>Vibrionales</taxon>
        <taxon>Vibrionaceae</taxon>
        <taxon>Vibrio</taxon>
    </lineage>
</organism>
<feature type="transmembrane region" description="Helical" evidence="1">
    <location>
        <begin position="43"/>
        <end position="66"/>
    </location>
</feature>
<dbReference type="RefSeq" id="WP_228085664.1">
    <property type="nucleotide sequence ID" value="NZ_JACVHL010000002.1"/>
</dbReference>
<keyword evidence="1" id="KW-1133">Transmembrane helix</keyword>
<reference evidence="2" key="1">
    <citation type="submission" date="2020-09" db="EMBL/GenBank/DDBJ databases">
        <title>Genome sequence of Vibrio parahaemolyticus isolates.</title>
        <authorList>
            <person name="Hammerl J.A."/>
            <person name="Strauch E."/>
        </authorList>
    </citation>
    <scope>NUCLEOTIDE SEQUENCE</scope>
    <source>
        <strain evidence="2">17-VB00146</strain>
    </source>
</reference>
<keyword evidence="1" id="KW-0472">Membrane</keyword>
<protein>
    <submittedName>
        <fullName evidence="2">Uncharacterized protein</fullName>
    </submittedName>
</protein>
<keyword evidence="1" id="KW-0812">Transmembrane</keyword>
<accession>A0A9Q3UB17</accession>